<evidence type="ECO:0000313" key="2">
    <source>
        <dbReference type="Proteomes" id="UP000565579"/>
    </source>
</evidence>
<proteinExistence type="predicted"/>
<name>A0A7X0NLZ2_9ACTN</name>
<accession>A0A7X0NLZ2</accession>
<dbReference type="RefSeq" id="WP_185100668.1">
    <property type="nucleotide sequence ID" value="NZ_JACHMI010000001.1"/>
</dbReference>
<reference evidence="1 2" key="1">
    <citation type="submission" date="2020-08" db="EMBL/GenBank/DDBJ databases">
        <title>Sequencing the genomes of 1000 actinobacteria strains.</title>
        <authorList>
            <person name="Klenk H.-P."/>
        </authorList>
    </citation>
    <scope>NUCLEOTIDE SEQUENCE [LARGE SCALE GENOMIC DNA]</scope>
    <source>
        <strain evidence="1 2">DSM 43768</strain>
    </source>
</reference>
<dbReference type="EMBL" id="JACHMI010000001">
    <property type="protein sequence ID" value="MBB6545888.1"/>
    <property type="molecule type" value="Genomic_DNA"/>
</dbReference>
<sequence length="53" mass="6004">MPHEPSRRPGGRLVVPLPQRASRCAAAPVGVRHPSSTYGVLRFEMCHHRFERL</sequence>
<organism evidence="1 2">
    <name type="scientific">Nonomuraea rubra</name>
    <dbReference type="NCBI Taxonomy" id="46180"/>
    <lineage>
        <taxon>Bacteria</taxon>
        <taxon>Bacillati</taxon>
        <taxon>Actinomycetota</taxon>
        <taxon>Actinomycetes</taxon>
        <taxon>Streptosporangiales</taxon>
        <taxon>Streptosporangiaceae</taxon>
        <taxon>Nonomuraea</taxon>
    </lineage>
</organism>
<dbReference type="AlphaFoldDB" id="A0A7X0NLZ2"/>
<keyword evidence="2" id="KW-1185">Reference proteome</keyword>
<protein>
    <submittedName>
        <fullName evidence="1">Uncharacterized protein</fullName>
    </submittedName>
</protein>
<comment type="caution">
    <text evidence="1">The sequence shown here is derived from an EMBL/GenBank/DDBJ whole genome shotgun (WGS) entry which is preliminary data.</text>
</comment>
<dbReference type="Proteomes" id="UP000565579">
    <property type="component" value="Unassembled WGS sequence"/>
</dbReference>
<gene>
    <name evidence="1" type="ORF">HD593_000683</name>
</gene>
<evidence type="ECO:0000313" key="1">
    <source>
        <dbReference type="EMBL" id="MBB6545888.1"/>
    </source>
</evidence>